<evidence type="ECO:0000256" key="6">
    <source>
        <dbReference type="RuleBase" id="RU369006"/>
    </source>
</evidence>
<feature type="signal peptide" evidence="7">
    <location>
        <begin position="1"/>
        <end position="17"/>
    </location>
</feature>
<accession>A0A023FRP3</accession>
<evidence type="ECO:0000256" key="3">
    <source>
        <dbReference type="ARBA" id="ARBA00022729"/>
    </source>
</evidence>
<keyword evidence="4 6" id="KW-1015">Disulfide bond</keyword>
<dbReference type="EMBL" id="GBBK01000011">
    <property type="protein sequence ID" value="JAC24471.1"/>
    <property type="molecule type" value="mRNA"/>
</dbReference>
<evidence type="ECO:0000256" key="2">
    <source>
        <dbReference type="ARBA" id="ARBA00022525"/>
    </source>
</evidence>
<keyword evidence="3 6" id="KW-0732">Signal</keyword>
<reference evidence="8" key="1">
    <citation type="submission" date="2014-03" db="EMBL/GenBank/DDBJ databases">
        <title>The sialotranscriptome of Amblyomma triste, Amblyomma parvum and Amblyomma cajennense ticks, uncovered by 454-based RNA-seq.</title>
        <authorList>
            <person name="Garcia G.R."/>
            <person name="Gardinassi L.G."/>
            <person name="Ribeiro J.M."/>
            <person name="Anatriello E."/>
            <person name="Ferreira B.R."/>
            <person name="Moreira H.N."/>
            <person name="Mafra C."/>
            <person name="Olegario M.M."/>
            <person name="Szabo P.J."/>
            <person name="Miranda-Santos I.K."/>
            <person name="Maruyama S.R."/>
        </authorList>
    </citation>
    <scope>NUCLEOTIDE SEQUENCE</scope>
    <source>
        <strain evidence="8">Uberlandia</strain>
        <tissue evidence="8">Salivary glands</tissue>
    </source>
</reference>
<comment type="subcellular location">
    <subcellularLocation>
        <location evidence="1 6">Secreted</location>
    </subcellularLocation>
</comment>
<sequence>MAFLWIFALAIVAVAAAKEAPGAVPGCGEPEPTTPKPRKHGIVTNVNSCNSTVLMWNGRELPAKCMVRCPKNTSYPVTDLMPCLRFTNESFLQERKDGSKPPYTCKVGVCLNGKCQLKKRPEHKVPCTVPADRTEQSE</sequence>
<organism evidence="8">
    <name type="scientific">Amblyomma cajennense</name>
    <name type="common">Cayenne tick</name>
    <name type="synonym">Acarus cajennensis</name>
    <dbReference type="NCBI Taxonomy" id="34607"/>
    <lineage>
        <taxon>Eukaryota</taxon>
        <taxon>Metazoa</taxon>
        <taxon>Ecdysozoa</taxon>
        <taxon>Arthropoda</taxon>
        <taxon>Chelicerata</taxon>
        <taxon>Arachnida</taxon>
        <taxon>Acari</taxon>
        <taxon>Parasitiformes</taxon>
        <taxon>Ixodida</taxon>
        <taxon>Ixodoidea</taxon>
        <taxon>Ixodidae</taxon>
        <taxon>Amblyomminae</taxon>
        <taxon>Amblyomma</taxon>
    </lineage>
</organism>
<feature type="chain" id="PRO_5001520142" description="Evasin" evidence="7">
    <location>
        <begin position="18"/>
        <end position="138"/>
    </location>
</feature>
<comment type="function">
    <text evidence="6">Salivary chemokine-binding protein which binds to host chemokines.</text>
</comment>
<evidence type="ECO:0000256" key="4">
    <source>
        <dbReference type="ARBA" id="ARBA00023157"/>
    </source>
</evidence>
<evidence type="ECO:0000256" key="1">
    <source>
        <dbReference type="ARBA" id="ARBA00004613"/>
    </source>
</evidence>
<name>A0A023FRP3_AMBCJ</name>
<protein>
    <recommendedName>
        <fullName evidence="6">Evasin</fullName>
    </recommendedName>
</protein>
<keyword evidence="5 6" id="KW-0325">Glycoprotein</keyword>
<dbReference type="Gene3D" id="2.30.130.100">
    <property type="match status" value="1"/>
</dbReference>
<dbReference type="AlphaFoldDB" id="A0A023FRP3"/>
<dbReference type="GO" id="GO:0005576">
    <property type="term" value="C:extracellular region"/>
    <property type="evidence" value="ECO:0007669"/>
    <property type="project" value="UniProtKB-SubCell"/>
</dbReference>
<keyword evidence="2 6" id="KW-0964">Secreted</keyword>
<proteinExistence type="evidence at transcript level"/>
<evidence type="ECO:0000256" key="7">
    <source>
        <dbReference type="SAM" id="SignalP"/>
    </source>
</evidence>
<evidence type="ECO:0000313" key="8">
    <source>
        <dbReference type="EMBL" id="JAC24471.1"/>
    </source>
</evidence>
<dbReference type="Pfam" id="PF19429">
    <property type="entry name" value="EVA_Class_A"/>
    <property type="match status" value="1"/>
</dbReference>
<dbReference type="InterPro" id="IPR045797">
    <property type="entry name" value="EVA_Class_A"/>
</dbReference>
<dbReference type="GO" id="GO:0019957">
    <property type="term" value="F:C-C chemokine binding"/>
    <property type="evidence" value="ECO:0007669"/>
    <property type="project" value="InterPro"/>
</dbReference>
<evidence type="ECO:0000256" key="5">
    <source>
        <dbReference type="ARBA" id="ARBA00023180"/>
    </source>
</evidence>